<evidence type="ECO:0000256" key="8">
    <source>
        <dbReference type="ARBA" id="ARBA00023136"/>
    </source>
</evidence>
<keyword evidence="6" id="KW-0256">Endoplasmic reticulum</keyword>
<feature type="transmembrane region" description="Helical" evidence="9">
    <location>
        <begin position="102"/>
        <end position="124"/>
    </location>
</feature>
<keyword evidence="8 9" id="KW-0472">Membrane</keyword>
<accession>Q4RJL9</accession>
<dbReference type="OrthoDB" id="9943433at2759"/>
<dbReference type="Pfam" id="PF16015">
    <property type="entry name" value="Promethin"/>
    <property type="match status" value="1"/>
</dbReference>
<evidence type="ECO:0000256" key="3">
    <source>
        <dbReference type="ARBA" id="ARBA00007618"/>
    </source>
</evidence>
<dbReference type="PANTHER" id="PTHR14275:SF0">
    <property type="entry name" value="LIPID DROPLET ASSEMBLY FACTOR 1"/>
    <property type="match status" value="1"/>
</dbReference>
<dbReference type="PANTHER" id="PTHR14275">
    <property type="entry name" value="PROMETHIN"/>
    <property type="match status" value="1"/>
</dbReference>
<keyword evidence="7 9" id="KW-1133">Transmembrane helix</keyword>
<gene>
    <name evidence="10" type="ORF">GSTENG00033378001</name>
</gene>
<comment type="subcellular location">
    <subcellularLocation>
        <location evidence="1">Endoplasmic reticulum membrane</location>
        <topology evidence="1">Multi-pass membrane protein</topology>
    </subcellularLocation>
    <subcellularLocation>
        <location evidence="2">Lipid droplet</location>
    </subcellularLocation>
</comment>
<evidence type="ECO:0000313" key="10">
    <source>
        <dbReference type="EMBL" id="CAG11413.1"/>
    </source>
</evidence>
<evidence type="ECO:0000256" key="7">
    <source>
        <dbReference type="ARBA" id="ARBA00022989"/>
    </source>
</evidence>
<comment type="similarity">
    <text evidence="3">Belongs to the LDAF1 family.</text>
</comment>
<dbReference type="AlphaFoldDB" id="Q4RJL9"/>
<name>Q4RJL9_TETNG</name>
<reference evidence="10" key="2">
    <citation type="submission" date="2004-02" db="EMBL/GenBank/DDBJ databases">
        <authorList>
            <consortium name="Genoscope"/>
            <consortium name="Whitehead Institute Centre for Genome Research"/>
        </authorList>
    </citation>
    <scope>NUCLEOTIDE SEQUENCE</scope>
</reference>
<keyword evidence="5 9" id="KW-0812">Transmembrane</keyword>
<keyword evidence="4" id="KW-0551">Lipid droplet</keyword>
<evidence type="ECO:0000256" key="9">
    <source>
        <dbReference type="SAM" id="Phobius"/>
    </source>
</evidence>
<proteinExistence type="inferred from homology"/>
<feature type="transmembrane region" description="Helical" evidence="9">
    <location>
        <begin position="73"/>
        <end position="96"/>
    </location>
</feature>
<organism evidence="10">
    <name type="scientific">Tetraodon nigroviridis</name>
    <name type="common">Spotted green pufferfish</name>
    <name type="synonym">Chelonodon nigroviridis</name>
    <dbReference type="NCBI Taxonomy" id="99883"/>
    <lineage>
        <taxon>Eukaryota</taxon>
        <taxon>Metazoa</taxon>
        <taxon>Chordata</taxon>
        <taxon>Craniata</taxon>
        <taxon>Vertebrata</taxon>
        <taxon>Euteleostomi</taxon>
        <taxon>Actinopterygii</taxon>
        <taxon>Neopterygii</taxon>
        <taxon>Teleostei</taxon>
        <taxon>Neoteleostei</taxon>
        <taxon>Acanthomorphata</taxon>
        <taxon>Eupercaria</taxon>
        <taxon>Tetraodontiformes</taxon>
        <taxon>Tetradontoidea</taxon>
        <taxon>Tetraodontidae</taxon>
        <taxon>Tetraodon</taxon>
    </lineage>
</organism>
<dbReference type="KEGG" id="tng:GSTEN00033378G001"/>
<reference evidence="10" key="1">
    <citation type="journal article" date="2004" name="Nature">
        <title>Genome duplication in the teleost fish Tetraodon nigroviridis reveals the early vertebrate proto-karyotype.</title>
        <authorList>
            <person name="Jaillon O."/>
            <person name="Aury J.-M."/>
            <person name="Brunet F."/>
            <person name="Petit J.-L."/>
            <person name="Stange-Thomann N."/>
            <person name="Mauceli E."/>
            <person name="Bouneau L."/>
            <person name="Fischer C."/>
            <person name="Ozouf-Costaz C."/>
            <person name="Bernot A."/>
            <person name="Nicaud S."/>
            <person name="Jaffe D."/>
            <person name="Fisher S."/>
            <person name="Lutfalla G."/>
            <person name="Dossat C."/>
            <person name="Segurens B."/>
            <person name="Dasilva C."/>
            <person name="Salanoubat M."/>
            <person name="Levy M."/>
            <person name="Boudet N."/>
            <person name="Castellano S."/>
            <person name="Anthouard V."/>
            <person name="Jubin C."/>
            <person name="Castelli V."/>
            <person name="Katinka M."/>
            <person name="Vacherie B."/>
            <person name="Biemont C."/>
            <person name="Skalli Z."/>
            <person name="Cattolico L."/>
            <person name="Poulain J."/>
            <person name="De Berardinis V."/>
            <person name="Cruaud C."/>
            <person name="Duprat S."/>
            <person name="Brottier P."/>
            <person name="Coutanceau J.-P."/>
            <person name="Gouzy J."/>
            <person name="Parra G."/>
            <person name="Lardier G."/>
            <person name="Chapple C."/>
            <person name="McKernan K.J."/>
            <person name="McEwan P."/>
            <person name="Bosak S."/>
            <person name="Kellis M."/>
            <person name="Volff J.-N."/>
            <person name="Guigo R."/>
            <person name="Zody M.C."/>
            <person name="Mesirov J."/>
            <person name="Lindblad-Toh K."/>
            <person name="Birren B."/>
            <person name="Nusbaum C."/>
            <person name="Kahn D."/>
            <person name="Robinson-Rechavi M."/>
            <person name="Laudet V."/>
            <person name="Schachter V."/>
            <person name="Quetier F."/>
            <person name="Saurin W."/>
            <person name="Scarpelli C."/>
            <person name="Wincker P."/>
            <person name="Lander E.S."/>
            <person name="Weissenbach J."/>
            <person name="Roest Crollius H."/>
        </authorList>
    </citation>
    <scope>NUCLEOTIDE SEQUENCE [LARGE SCALE GENOMIC DNA]</scope>
</reference>
<evidence type="ECO:0000256" key="5">
    <source>
        <dbReference type="ARBA" id="ARBA00022692"/>
    </source>
</evidence>
<dbReference type="GO" id="GO:0005811">
    <property type="term" value="C:lipid droplet"/>
    <property type="evidence" value="ECO:0007669"/>
    <property type="project" value="UniProtKB-SubCell"/>
</dbReference>
<dbReference type="InterPro" id="IPR029709">
    <property type="entry name" value="LDAF1"/>
</dbReference>
<sequence length="149" mass="16516">MQRDGEKEPEQLSRSWALLLAQLREDPRVSQLLRTRTGQYLLSHPALAQTLLLFAAFAVLPVALFLAFAMVTFVICAAGFVFFQGFLLFVGSLGLLSVLTGVAAFSVVVSLIFNVFYFVVSGIFGHPQLTKQPNVQGKERQRPKVNEDQ</sequence>
<protein>
    <submittedName>
        <fullName evidence="10">(spotted green pufferfish) hypothetical protein</fullName>
    </submittedName>
</protein>
<dbReference type="GO" id="GO:0005789">
    <property type="term" value="C:endoplasmic reticulum membrane"/>
    <property type="evidence" value="ECO:0007669"/>
    <property type="project" value="UniProtKB-SubCell"/>
</dbReference>
<evidence type="ECO:0000256" key="6">
    <source>
        <dbReference type="ARBA" id="ARBA00022824"/>
    </source>
</evidence>
<evidence type="ECO:0000256" key="1">
    <source>
        <dbReference type="ARBA" id="ARBA00004477"/>
    </source>
</evidence>
<dbReference type="EMBL" id="CAAE01015037">
    <property type="protein sequence ID" value="CAG11413.1"/>
    <property type="molecule type" value="Genomic_DNA"/>
</dbReference>
<comment type="caution">
    <text evidence="10">The sequence shown here is derived from an EMBL/GenBank/DDBJ whole genome shotgun (WGS) entry which is preliminary data.</text>
</comment>
<evidence type="ECO:0000256" key="2">
    <source>
        <dbReference type="ARBA" id="ARBA00004502"/>
    </source>
</evidence>
<feature type="transmembrane region" description="Helical" evidence="9">
    <location>
        <begin position="46"/>
        <end position="66"/>
    </location>
</feature>
<evidence type="ECO:0000256" key="4">
    <source>
        <dbReference type="ARBA" id="ARBA00022677"/>
    </source>
</evidence>